<evidence type="ECO:0000313" key="7">
    <source>
        <dbReference type="EMBL" id="KOC19046.1"/>
    </source>
</evidence>
<dbReference type="Pfam" id="PF00005">
    <property type="entry name" value="ABC_tran"/>
    <property type="match status" value="1"/>
</dbReference>
<dbReference type="Gene3D" id="3.40.50.300">
    <property type="entry name" value="P-loop containing nucleotide triphosphate hydrolases"/>
    <property type="match status" value="1"/>
</dbReference>
<dbReference type="PATRIC" id="fig|285.49.peg.4181"/>
<dbReference type="EMBL" id="AWOR01000064">
    <property type="protein sequence ID" value="KGH27151.1"/>
    <property type="molecule type" value="Genomic_DNA"/>
</dbReference>
<keyword evidence="3" id="KW-0547">Nucleotide-binding</keyword>
<evidence type="ECO:0000313" key="9">
    <source>
        <dbReference type="Proteomes" id="UP000037442"/>
    </source>
</evidence>
<dbReference type="InterPro" id="IPR003593">
    <property type="entry name" value="AAA+_ATPase"/>
</dbReference>
<evidence type="ECO:0000313" key="6">
    <source>
        <dbReference type="EMBL" id="KGH27151.1"/>
    </source>
</evidence>
<dbReference type="RefSeq" id="WP_034372699.1">
    <property type="nucleotide sequence ID" value="NZ_AWOR01000064.1"/>
</dbReference>
<reference evidence="9" key="2">
    <citation type="submission" date="2014-06" db="EMBL/GenBank/DDBJ databases">
        <title>Draft genome sequence of C. testosteroni WDL7.</title>
        <authorList>
            <person name="Wu Y."/>
            <person name="Seshan H."/>
            <person name="Arumugam K."/>
        </authorList>
    </citation>
    <scope>NUCLEOTIDE SEQUENCE [LARGE SCALE GENOMIC DNA]</scope>
    <source>
        <strain evidence="9">WDL7</strain>
    </source>
</reference>
<evidence type="ECO:0000256" key="3">
    <source>
        <dbReference type="ARBA" id="ARBA00022741"/>
    </source>
</evidence>
<gene>
    <name evidence="7" type="ORF">GL58_20175</name>
    <name evidence="6" type="ORF">P353_19225</name>
</gene>
<dbReference type="InterPro" id="IPR003439">
    <property type="entry name" value="ABC_transporter-like_ATP-bd"/>
</dbReference>
<keyword evidence="4" id="KW-0067">ATP-binding</keyword>
<feature type="domain" description="ABC transporter" evidence="5">
    <location>
        <begin position="6"/>
        <end position="247"/>
    </location>
</feature>
<keyword evidence="1" id="KW-0813">Transport</keyword>
<dbReference type="InterPro" id="IPR051120">
    <property type="entry name" value="ABC_AA/LPS_Transport"/>
</dbReference>
<dbReference type="Proteomes" id="UP000037442">
    <property type="component" value="Unassembled WGS sequence"/>
</dbReference>
<dbReference type="GO" id="GO:0005524">
    <property type="term" value="F:ATP binding"/>
    <property type="evidence" value="ECO:0007669"/>
    <property type="project" value="UniProtKB-KW"/>
</dbReference>
<dbReference type="GO" id="GO:0016887">
    <property type="term" value="F:ATP hydrolysis activity"/>
    <property type="evidence" value="ECO:0007669"/>
    <property type="project" value="InterPro"/>
</dbReference>
<name>A0A096F9X2_COMTE</name>
<dbReference type="InterPro" id="IPR032823">
    <property type="entry name" value="BCA_ABC_TP_C"/>
</dbReference>
<dbReference type="AlphaFoldDB" id="A0A096F9X2"/>
<comment type="caution">
    <text evidence="6">The sequence shown here is derived from an EMBL/GenBank/DDBJ whole genome shotgun (WGS) entry which is preliminary data.</text>
</comment>
<dbReference type="SUPFAM" id="SSF52540">
    <property type="entry name" value="P-loop containing nucleoside triphosphate hydrolases"/>
    <property type="match status" value="1"/>
</dbReference>
<dbReference type="CDD" id="cd03219">
    <property type="entry name" value="ABC_Mj1267_LivG_branched"/>
    <property type="match status" value="1"/>
</dbReference>
<dbReference type="Proteomes" id="UP000029553">
    <property type="component" value="Unassembled WGS sequence"/>
</dbReference>
<evidence type="ECO:0000259" key="5">
    <source>
        <dbReference type="PROSITE" id="PS50893"/>
    </source>
</evidence>
<evidence type="ECO:0000256" key="2">
    <source>
        <dbReference type="ARBA" id="ARBA00022475"/>
    </source>
</evidence>
<dbReference type="InterPro" id="IPR027417">
    <property type="entry name" value="P-loop_NTPase"/>
</dbReference>
<dbReference type="GO" id="GO:0005886">
    <property type="term" value="C:plasma membrane"/>
    <property type="evidence" value="ECO:0007669"/>
    <property type="project" value="TreeGrafter"/>
</dbReference>
<reference evidence="6 8" key="1">
    <citation type="submission" date="2013-09" db="EMBL/GenBank/DDBJ databases">
        <title>High correlation between genotypes and phenotypes of environmental bacteria Comamonas testosteroni strains.</title>
        <authorList>
            <person name="Liu L."/>
            <person name="Zhu W."/>
            <person name="Xia X."/>
            <person name="Xu B."/>
            <person name="Luo M."/>
            <person name="Wang G."/>
        </authorList>
    </citation>
    <scope>NUCLEOTIDE SEQUENCE [LARGE SCALE GENOMIC DNA]</scope>
    <source>
        <strain evidence="6 8">JL40</strain>
    </source>
</reference>
<dbReference type="PANTHER" id="PTHR45772">
    <property type="entry name" value="CONSERVED COMPONENT OF ABC TRANSPORTER FOR NATURAL AMINO ACIDS-RELATED"/>
    <property type="match status" value="1"/>
</dbReference>
<organism evidence="6 8">
    <name type="scientific">Comamonas testosteroni</name>
    <name type="common">Pseudomonas testosteroni</name>
    <dbReference type="NCBI Taxonomy" id="285"/>
    <lineage>
        <taxon>Bacteria</taxon>
        <taxon>Pseudomonadati</taxon>
        <taxon>Pseudomonadota</taxon>
        <taxon>Betaproteobacteria</taxon>
        <taxon>Burkholderiales</taxon>
        <taxon>Comamonadaceae</taxon>
        <taxon>Comamonas</taxon>
    </lineage>
</organism>
<keyword evidence="2" id="KW-1003">Cell membrane</keyword>
<protein>
    <submittedName>
        <fullName evidence="6">Hemolysin III</fullName>
    </submittedName>
</protein>
<dbReference type="SMART" id="SM00382">
    <property type="entry name" value="AAA"/>
    <property type="match status" value="1"/>
</dbReference>
<proteinExistence type="predicted"/>
<reference evidence="7" key="3">
    <citation type="submission" date="2014-06" db="EMBL/GenBank/DDBJ databases">
        <title>Three species of the Botryosphaeriales overlap on five unrelated trees in China, with a novel species.</title>
        <authorList>
            <person name="Tian C."/>
            <person name="Fan X."/>
        </authorList>
    </citation>
    <scope>NUCLEOTIDE SEQUENCE</scope>
    <source>
        <strain evidence="7">WDL7</strain>
    </source>
</reference>
<accession>A0A096F9X2</accession>
<evidence type="ECO:0000256" key="1">
    <source>
        <dbReference type="ARBA" id="ARBA00022448"/>
    </source>
</evidence>
<evidence type="ECO:0000256" key="4">
    <source>
        <dbReference type="ARBA" id="ARBA00022840"/>
    </source>
</evidence>
<dbReference type="Pfam" id="PF12399">
    <property type="entry name" value="BCA_ABC_TP_C"/>
    <property type="match status" value="1"/>
</dbReference>
<sequence>MTQPIIQTKNLVRKYGAFVATDNVTFSMNAGERRALIGPNGAGKTTFLNLLTGQVAPTSGSVLLAGEDISNVPMHHRVRSGIVRTFQLNTLLRESSVLENVQLAVLERRGVGSRLFGGAREQREAAEVAMDILKKLGMASHAGHRISALAYGRQRLVEIAIALALEPKVLLLDEPAAGVPPADSHLVMDTIASLPGEIAVLIIEHDMKLVFRFAKQISVLVRGRLLTEGTPAEIAADPQVREVYLGRAHHA</sequence>
<dbReference type="PROSITE" id="PS50893">
    <property type="entry name" value="ABC_TRANSPORTER_2"/>
    <property type="match status" value="1"/>
</dbReference>
<dbReference type="PANTHER" id="PTHR45772:SF2">
    <property type="entry name" value="ABC TRANSPORTER ATP-BINDING PROTEIN"/>
    <property type="match status" value="1"/>
</dbReference>
<keyword evidence="2" id="KW-0472">Membrane</keyword>
<dbReference type="EMBL" id="JNVD01000033">
    <property type="protein sequence ID" value="KOC19046.1"/>
    <property type="molecule type" value="Genomic_DNA"/>
</dbReference>
<evidence type="ECO:0000313" key="8">
    <source>
        <dbReference type="Proteomes" id="UP000029553"/>
    </source>
</evidence>